<dbReference type="SUPFAM" id="SSF50475">
    <property type="entry name" value="FMN-binding split barrel"/>
    <property type="match status" value="1"/>
</dbReference>
<name>A0A419F4L0_9BACT</name>
<gene>
    <name evidence="3" type="ORF">C4532_04790</name>
</gene>
<proteinExistence type="predicted"/>
<comment type="caution">
    <text evidence="3">The sequence shown here is derived from an EMBL/GenBank/DDBJ whole genome shotgun (WGS) entry which is preliminary data.</text>
</comment>
<accession>A0A419F4L0</accession>
<dbReference type="Proteomes" id="UP000285961">
    <property type="component" value="Unassembled WGS sequence"/>
</dbReference>
<dbReference type="Pfam" id="PF01613">
    <property type="entry name" value="Flavin_Reduct"/>
    <property type="match status" value="1"/>
</dbReference>
<organism evidence="3 4">
    <name type="scientific">Candidatus Abyssobacteria bacterium SURF_17</name>
    <dbReference type="NCBI Taxonomy" id="2093361"/>
    <lineage>
        <taxon>Bacteria</taxon>
        <taxon>Pseudomonadati</taxon>
        <taxon>Candidatus Hydrogenedentota</taxon>
        <taxon>Candidatus Abyssobacteria</taxon>
    </lineage>
</organism>
<keyword evidence="1" id="KW-0560">Oxidoreductase</keyword>
<dbReference type="InterPro" id="IPR050268">
    <property type="entry name" value="NADH-dep_flavin_reductase"/>
</dbReference>
<feature type="domain" description="Flavin reductase like" evidence="2">
    <location>
        <begin position="9"/>
        <end position="153"/>
    </location>
</feature>
<protein>
    <submittedName>
        <fullName evidence="3">Flavin reductase</fullName>
    </submittedName>
</protein>
<evidence type="ECO:0000256" key="1">
    <source>
        <dbReference type="ARBA" id="ARBA00023002"/>
    </source>
</evidence>
<dbReference type="EMBL" id="QZKI01000030">
    <property type="protein sequence ID" value="RJP73235.1"/>
    <property type="molecule type" value="Genomic_DNA"/>
</dbReference>
<dbReference type="Gene3D" id="2.30.110.10">
    <property type="entry name" value="Electron Transport, Fmn-binding Protein, Chain A"/>
    <property type="match status" value="1"/>
</dbReference>
<reference evidence="3 4" key="1">
    <citation type="journal article" date="2017" name="ISME J.">
        <title>Energy and carbon metabolisms in a deep terrestrial subsurface fluid microbial community.</title>
        <authorList>
            <person name="Momper L."/>
            <person name="Jungbluth S.P."/>
            <person name="Lee M.D."/>
            <person name="Amend J.P."/>
        </authorList>
    </citation>
    <scope>NUCLEOTIDE SEQUENCE [LARGE SCALE GENOMIC DNA]</scope>
    <source>
        <strain evidence="3">SURF_17</strain>
    </source>
</reference>
<dbReference type="InterPro" id="IPR002563">
    <property type="entry name" value="Flavin_Rdtase-like_dom"/>
</dbReference>
<dbReference type="GO" id="GO:0042602">
    <property type="term" value="F:riboflavin reductase (NADPH) activity"/>
    <property type="evidence" value="ECO:0007669"/>
    <property type="project" value="TreeGrafter"/>
</dbReference>
<evidence type="ECO:0000259" key="2">
    <source>
        <dbReference type="SMART" id="SM00903"/>
    </source>
</evidence>
<dbReference type="AlphaFoldDB" id="A0A419F4L0"/>
<dbReference type="GO" id="GO:0010181">
    <property type="term" value="F:FMN binding"/>
    <property type="evidence" value="ECO:0007669"/>
    <property type="project" value="InterPro"/>
</dbReference>
<evidence type="ECO:0000313" key="3">
    <source>
        <dbReference type="EMBL" id="RJP73235.1"/>
    </source>
</evidence>
<evidence type="ECO:0000313" key="4">
    <source>
        <dbReference type="Proteomes" id="UP000285961"/>
    </source>
</evidence>
<dbReference type="PANTHER" id="PTHR30466">
    <property type="entry name" value="FLAVIN REDUCTASE"/>
    <property type="match status" value="1"/>
</dbReference>
<dbReference type="PANTHER" id="PTHR30466:SF1">
    <property type="entry name" value="FMN REDUCTASE (NADH) RUTF"/>
    <property type="match status" value="1"/>
</dbReference>
<sequence>MNQKIIDTLSHLTYGIYILTSKQGDENHGMIASWVSQVSHEPPLVMVAIRKNRRMHPVVKSAGAFALHVLEQKEKQLIRQFKLPTPAERFHGLECITLETGCPIIKQALAFMECRLVATYDTGDHTLFIGEVLAADCSKEGRPMTGWDYGKVYLGDS</sequence>
<dbReference type="InterPro" id="IPR012349">
    <property type="entry name" value="Split_barrel_FMN-bd"/>
</dbReference>
<dbReference type="SMART" id="SM00903">
    <property type="entry name" value="Flavin_Reduct"/>
    <property type="match status" value="1"/>
</dbReference>